<dbReference type="EMBL" id="LN831302">
    <property type="protein sequence ID" value="CQH59533.1"/>
    <property type="molecule type" value="Genomic_DNA"/>
</dbReference>
<feature type="transmembrane region" description="Helical" evidence="1">
    <location>
        <begin position="108"/>
        <end position="133"/>
    </location>
</feature>
<dbReference type="GeneID" id="26659625"/>
<evidence type="ECO:0000256" key="1">
    <source>
        <dbReference type="SAM" id="Phobius"/>
    </source>
</evidence>
<dbReference type="AlphaFoldDB" id="A0A0U5H4X4"/>
<proteinExistence type="predicted"/>
<accession>A0A0U5H4X4</accession>
<sequence>MPSLRSVARVLLAVLGVALVVFGLAVGVPALGQEGFPVGLALGLAALSMAAGGAALGAAALLSGRGLRPAQRAGLKLAGVLAVLAFVLPAAGVFVAPDLLYDQFGTAAPAAAILGWLYLSLGALAVGVLVALWRAAELAYDEIAY</sequence>
<feature type="transmembrane region" description="Helical" evidence="1">
    <location>
        <begin position="74"/>
        <end position="96"/>
    </location>
</feature>
<protein>
    <submittedName>
        <fullName evidence="2">Uncharacterized protein</fullName>
    </submittedName>
</protein>
<gene>
    <name evidence="2" type="ORF">HHUB_3002</name>
</gene>
<dbReference type="KEGG" id="hhb:Hhub_3002"/>
<feature type="transmembrane region" description="Helical" evidence="1">
    <location>
        <begin position="37"/>
        <end position="62"/>
    </location>
</feature>
<organism evidence="2 3">
    <name type="scientific">Halobacterium hubeiense</name>
    <dbReference type="NCBI Taxonomy" id="1407499"/>
    <lineage>
        <taxon>Archaea</taxon>
        <taxon>Methanobacteriati</taxon>
        <taxon>Methanobacteriota</taxon>
        <taxon>Stenosarchaea group</taxon>
        <taxon>Halobacteria</taxon>
        <taxon>Halobacteriales</taxon>
        <taxon>Halobacteriaceae</taxon>
        <taxon>Halobacterium</taxon>
    </lineage>
</organism>
<keyword evidence="1" id="KW-0812">Transmembrane</keyword>
<name>A0A0U5H4X4_9EURY</name>
<keyword evidence="3" id="KW-1185">Reference proteome</keyword>
<evidence type="ECO:0000313" key="3">
    <source>
        <dbReference type="Proteomes" id="UP000066737"/>
    </source>
</evidence>
<dbReference type="RefSeq" id="WP_059057393.1">
    <property type="nucleotide sequence ID" value="NZ_CEML01000001.1"/>
</dbReference>
<evidence type="ECO:0000313" key="2">
    <source>
        <dbReference type="EMBL" id="CQH59533.1"/>
    </source>
</evidence>
<dbReference type="Proteomes" id="UP000066737">
    <property type="component" value="Chromosome I"/>
</dbReference>
<keyword evidence="1" id="KW-1133">Transmembrane helix</keyword>
<dbReference type="STRING" id="1407499.HHUB_3002"/>
<reference evidence="3" key="1">
    <citation type="journal article" date="2016" name="Environ. Microbiol.">
        <title>The complete genome of a viable archaeum isolated from 123-million-year-old rock salt.</title>
        <authorList>
            <person name="Jaakkola S.T."/>
            <person name="Pfeiffer F."/>
            <person name="Ravantti J.J."/>
            <person name="Guo Q."/>
            <person name="Liu Y."/>
            <person name="Chen X."/>
            <person name="Ma H."/>
            <person name="Yang C."/>
            <person name="Oksanen H.M."/>
            <person name="Bamford D.H."/>
        </authorList>
    </citation>
    <scope>NUCLEOTIDE SEQUENCE</scope>
    <source>
        <strain evidence="3">JI20-1</strain>
    </source>
</reference>
<keyword evidence="1" id="KW-0472">Membrane</keyword>